<proteinExistence type="inferred from homology"/>
<feature type="transmembrane region" description="Helical" evidence="7">
    <location>
        <begin position="282"/>
        <end position="301"/>
    </location>
</feature>
<comment type="subcellular location">
    <subcellularLocation>
        <location evidence="1 7">Cell membrane</location>
        <topology evidence="1 7">Multi-pass membrane protein</topology>
    </subcellularLocation>
</comment>
<dbReference type="PANTHER" id="PTHR43227">
    <property type="entry name" value="BLL4140 PROTEIN"/>
    <property type="match status" value="1"/>
</dbReference>
<evidence type="ECO:0000256" key="5">
    <source>
        <dbReference type="ARBA" id="ARBA00022989"/>
    </source>
</evidence>
<feature type="transmembrane region" description="Helical" evidence="7">
    <location>
        <begin position="189"/>
        <end position="210"/>
    </location>
</feature>
<keyword evidence="3" id="KW-1003">Cell membrane</keyword>
<evidence type="ECO:0000256" key="1">
    <source>
        <dbReference type="ARBA" id="ARBA00004651"/>
    </source>
</evidence>
<dbReference type="Gene3D" id="1.10.3720.10">
    <property type="entry name" value="MetI-like"/>
    <property type="match status" value="1"/>
</dbReference>
<dbReference type="InterPro" id="IPR000515">
    <property type="entry name" value="MetI-like"/>
</dbReference>
<protein>
    <submittedName>
        <fullName evidence="9">ABC transporter permease</fullName>
    </submittedName>
</protein>
<dbReference type="InterPro" id="IPR035906">
    <property type="entry name" value="MetI-like_sf"/>
</dbReference>
<evidence type="ECO:0000313" key="10">
    <source>
        <dbReference type="Proteomes" id="UP001597391"/>
    </source>
</evidence>
<evidence type="ECO:0000259" key="8">
    <source>
        <dbReference type="PROSITE" id="PS50928"/>
    </source>
</evidence>
<dbReference type="RefSeq" id="WP_377466085.1">
    <property type="nucleotide sequence ID" value="NZ_JBHUOP010000002.1"/>
</dbReference>
<dbReference type="PROSITE" id="PS50928">
    <property type="entry name" value="ABC_TM1"/>
    <property type="match status" value="1"/>
</dbReference>
<feature type="transmembrane region" description="Helical" evidence="7">
    <location>
        <begin position="222"/>
        <end position="243"/>
    </location>
</feature>
<evidence type="ECO:0000256" key="6">
    <source>
        <dbReference type="ARBA" id="ARBA00023136"/>
    </source>
</evidence>
<accession>A0ABW5XBS8</accession>
<dbReference type="EMBL" id="JBHUOP010000002">
    <property type="protein sequence ID" value="MFD2839761.1"/>
    <property type="molecule type" value="Genomic_DNA"/>
</dbReference>
<dbReference type="Pfam" id="PF00528">
    <property type="entry name" value="BPD_transp_1"/>
    <property type="match status" value="1"/>
</dbReference>
<keyword evidence="2 7" id="KW-0813">Transport</keyword>
<keyword evidence="5 7" id="KW-1133">Transmembrane helix</keyword>
<gene>
    <name evidence="9" type="ORF">ACFSYH_04160</name>
</gene>
<dbReference type="CDD" id="cd06261">
    <property type="entry name" value="TM_PBP2"/>
    <property type="match status" value="1"/>
</dbReference>
<feature type="transmembrane region" description="Helical" evidence="7">
    <location>
        <begin position="30"/>
        <end position="47"/>
    </location>
</feature>
<keyword evidence="10" id="KW-1185">Reference proteome</keyword>
<dbReference type="PANTHER" id="PTHR43227:SF11">
    <property type="entry name" value="BLL4140 PROTEIN"/>
    <property type="match status" value="1"/>
</dbReference>
<evidence type="ECO:0000256" key="7">
    <source>
        <dbReference type="RuleBase" id="RU363032"/>
    </source>
</evidence>
<dbReference type="Proteomes" id="UP001597391">
    <property type="component" value="Unassembled WGS sequence"/>
</dbReference>
<keyword evidence="4 7" id="KW-0812">Transmembrane</keyword>
<name>A0ABW5XBS8_9MICO</name>
<comment type="similarity">
    <text evidence="7">Belongs to the binding-protein-dependent transport system permease family.</text>
</comment>
<evidence type="ECO:0000313" key="9">
    <source>
        <dbReference type="EMBL" id="MFD2839761.1"/>
    </source>
</evidence>
<dbReference type="InterPro" id="IPR050809">
    <property type="entry name" value="UgpAE/MalFG_permease"/>
</dbReference>
<feature type="transmembrane region" description="Helical" evidence="7">
    <location>
        <begin position="130"/>
        <end position="149"/>
    </location>
</feature>
<sequence length="320" mass="35675">MKKSEQPFDSDVLPPRRMTWWQRIVRDRTFIIMTLPAVVLIIVFNYIPMAGNIGAFQNYNPYAGVTGSPWVGFDNFIDVFTSASFMNALKNTLLITLFSLLFYFPVPIFLAILMNSILNTKVRTFIQSVVYLPHFFSWVLVITIFQQFMGGASPISQWLIQNGNAPLQIMTNPDTFIALVTTQAIWKDAGWGMIIFLAALSTVDPSLYEASVMDGAGKLRRLWHITLPALRPVIVLLLILRLGDTLNVGFEQMYLQRDAVGSGASDVLDTFVYFEGIQYSKWGFALAAGLTKGVVALLLVLGANKLAHRMGEAGVYQKAA</sequence>
<reference evidence="10" key="1">
    <citation type="journal article" date="2019" name="Int. J. Syst. Evol. Microbiol.">
        <title>The Global Catalogue of Microorganisms (GCM) 10K type strain sequencing project: providing services to taxonomists for standard genome sequencing and annotation.</title>
        <authorList>
            <consortium name="The Broad Institute Genomics Platform"/>
            <consortium name="The Broad Institute Genome Sequencing Center for Infectious Disease"/>
            <person name="Wu L."/>
            <person name="Ma J."/>
        </authorList>
    </citation>
    <scope>NUCLEOTIDE SEQUENCE [LARGE SCALE GENOMIC DNA]</scope>
    <source>
        <strain evidence="10">KCTC 33576</strain>
    </source>
</reference>
<evidence type="ECO:0000256" key="4">
    <source>
        <dbReference type="ARBA" id="ARBA00022692"/>
    </source>
</evidence>
<evidence type="ECO:0000256" key="3">
    <source>
        <dbReference type="ARBA" id="ARBA00022475"/>
    </source>
</evidence>
<feature type="domain" description="ABC transmembrane type-1" evidence="8">
    <location>
        <begin position="89"/>
        <end position="303"/>
    </location>
</feature>
<organism evidence="9 10">
    <name type="scientific">Populibacterium corticicola</name>
    <dbReference type="NCBI Taxonomy" id="1812826"/>
    <lineage>
        <taxon>Bacteria</taxon>
        <taxon>Bacillati</taxon>
        <taxon>Actinomycetota</taxon>
        <taxon>Actinomycetes</taxon>
        <taxon>Micrococcales</taxon>
        <taxon>Jonesiaceae</taxon>
        <taxon>Populibacterium</taxon>
    </lineage>
</organism>
<evidence type="ECO:0000256" key="2">
    <source>
        <dbReference type="ARBA" id="ARBA00022448"/>
    </source>
</evidence>
<comment type="caution">
    <text evidence="9">The sequence shown here is derived from an EMBL/GenBank/DDBJ whole genome shotgun (WGS) entry which is preliminary data.</text>
</comment>
<keyword evidence="6 7" id="KW-0472">Membrane</keyword>
<dbReference type="SUPFAM" id="SSF161098">
    <property type="entry name" value="MetI-like"/>
    <property type="match status" value="1"/>
</dbReference>
<feature type="transmembrane region" description="Helical" evidence="7">
    <location>
        <begin position="93"/>
        <end position="118"/>
    </location>
</feature>